<dbReference type="Gene3D" id="2.40.70.10">
    <property type="entry name" value="Acid Proteases"/>
    <property type="match status" value="1"/>
</dbReference>
<dbReference type="Pfam" id="PF03732">
    <property type="entry name" value="Retrotrans_gag"/>
    <property type="match status" value="1"/>
</dbReference>
<evidence type="ECO:0000313" key="4">
    <source>
        <dbReference type="Proteomes" id="UP000325315"/>
    </source>
</evidence>
<dbReference type="InterPro" id="IPR005162">
    <property type="entry name" value="Retrotrans_gag_dom"/>
</dbReference>
<dbReference type="Proteomes" id="UP000325315">
    <property type="component" value="Unassembled WGS sequence"/>
</dbReference>
<evidence type="ECO:0000259" key="2">
    <source>
        <dbReference type="Pfam" id="PF03732"/>
    </source>
</evidence>
<evidence type="ECO:0000313" key="3">
    <source>
        <dbReference type="EMBL" id="KAA3470520.1"/>
    </source>
</evidence>
<comment type="caution">
    <text evidence="3">The sequence shown here is derived from an EMBL/GenBank/DDBJ whole genome shotgun (WGS) entry which is preliminary data.</text>
</comment>
<gene>
    <name evidence="3" type="ORF">EPI10_016225</name>
</gene>
<protein>
    <submittedName>
        <fullName evidence="3">Gag-Pol polyprotein</fullName>
    </submittedName>
</protein>
<dbReference type="CDD" id="cd00303">
    <property type="entry name" value="retropepsin_like"/>
    <property type="match status" value="1"/>
</dbReference>
<dbReference type="Pfam" id="PF08284">
    <property type="entry name" value="RVP_2"/>
    <property type="match status" value="1"/>
</dbReference>
<name>A0A5B6VMW0_9ROSI</name>
<dbReference type="PANTHER" id="PTHR15503:SF45">
    <property type="entry name" value="RNA-DIRECTED DNA POLYMERASE HOMOLOG"/>
    <property type="match status" value="1"/>
</dbReference>
<feature type="region of interest" description="Disordered" evidence="1">
    <location>
        <begin position="186"/>
        <end position="213"/>
    </location>
</feature>
<dbReference type="OrthoDB" id="1751327at2759"/>
<proteinExistence type="predicted"/>
<dbReference type="InterPro" id="IPR021109">
    <property type="entry name" value="Peptidase_aspartic_dom_sf"/>
</dbReference>
<dbReference type="SUPFAM" id="SSF50630">
    <property type="entry name" value="Acid proteases"/>
    <property type="match status" value="1"/>
</dbReference>
<dbReference type="AlphaFoldDB" id="A0A5B6VMW0"/>
<dbReference type="EMBL" id="SMMG02000006">
    <property type="protein sequence ID" value="KAA3470520.1"/>
    <property type="molecule type" value="Genomic_DNA"/>
</dbReference>
<accession>A0A5B6VMW0</accession>
<dbReference type="PANTHER" id="PTHR15503">
    <property type="entry name" value="LDOC1 RELATED"/>
    <property type="match status" value="1"/>
</dbReference>
<sequence length="369" mass="42914">MPPTMNLNLLNRPPVDKIRKYGAEEFRATSDDDAEKAKFWLENTIRVFEEMSLTLEEKHVTWDFFQIEFRKKFISERFIDQKRKEFLDLKQGRMSVTEYEREFVKLSQYARECVSTEAIMCKRFEDGLNEDIRLLVGILEIKEFVVLVDRACKAEALGKDKKKDGSEAGDVRKRFQNHFIRDCRESMEQETAQNPRSDNVPERGRPFQNVRNVSGSQRTTRCYTFTLYDTSVIALIDPGSTHSYICVNLVISKTLPVESTEFVIKVSNPLGKSVLVDKICKNCPLMFRDICFPTDLMLLLFDEFDIILGMDWLTLHDAVVNCKRKTIDLRYLNDEIVQIESNDLNGLPAVTSVVKAHRYLKKGYETYFA</sequence>
<reference evidence="4" key="1">
    <citation type="journal article" date="2019" name="Plant Biotechnol. J.">
        <title>Genome sequencing of the Australian wild diploid species Gossypium australe highlights disease resistance and delayed gland morphogenesis.</title>
        <authorList>
            <person name="Cai Y."/>
            <person name="Cai X."/>
            <person name="Wang Q."/>
            <person name="Wang P."/>
            <person name="Zhang Y."/>
            <person name="Cai C."/>
            <person name="Xu Y."/>
            <person name="Wang K."/>
            <person name="Zhou Z."/>
            <person name="Wang C."/>
            <person name="Geng S."/>
            <person name="Li B."/>
            <person name="Dong Q."/>
            <person name="Hou Y."/>
            <person name="Wang H."/>
            <person name="Ai P."/>
            <person name="Liu Z."/>
            <person name="Yi F."/>
            <person name="Sun M."/>
            <person name="An G."/>
            <person name="Cheng J."/>
            <person name="Zhang Y."/>
            <person name="Shi Q."/>
            <person name="Xie Y."/>
            <person name="Shi X."/>
            <person name="Chang Y."/>
            <person name="Huang F."/>
            <person name="Chen Y."/>
            <person name="Hong S."/>
            <person name="Mi L."/>
            <person name="Sun Q."/>
            <person name="Zhang L."/>
            <person name="Zhou B."/>
            <person name="Peng R."/>
            <person name="Zhang X."/>
            <person name="Liu F."/>
        </authorList>
    </citation>
    <scope>NUCLEOTIDE SEQUENCE [LARGE SCALE GENOMIC DNA]</scope>
    <source>
        <strain evidence="4">cv. PA1801</strain>
    </source>
</reference>
<feature type="domain" description="Retrotransposon gag" evidence="2">
    <location>
        <begin position="59"/>
        <end position="130"/>
    </location>
</feature>
<organism evidence="3 4">
    <name type="scientific">Gossypium australe</name>
    <dbReference type="NCBI Taxonomy" id="47621"/>
    <lineage>
        <taxon>Eukaryota</taxon>
        <taxon>Viridiplantae</taxon>
        <taxon>Streptophyta</taxon>
        <taxon>Embryophyta</taxon>
        <taxon>Tracheophyta</taxon>
        <taxon>Spermatophyta</taxon>
        <taxon>Magnoliopsida</taxon>
        <taxon>eudicotyledons</taxon>
        <taxon>Gunneridae</taxon>
        <taxon>Pentapetalae</taxon>
        <taxon>rosids</taxon>
        <taxon>malvids</taxon>
        <taxon>Malvales</taxon>
        <taxon>Malvaceae</taxon>
        <taxon>Malvoideae</taxon>
        <taxon>Gossypium</taxon>
    </lineage>
</organism>
<keyword evidence="4" id="KW-1185">Reference proteome</keyword>
<dbReference type="InterPro" id="IPR032567">
    <property type="entry name" value="RTL1-rel"/>
</dbReference>
<evidence type="ECO:0000256" key="1">
    <source>
        <dbReference type="SAM" id="MobiDB-lite"/>
    </source>
</evidence>